<comment type="function">
    <text evidence="12 13">Catalyzes the ATP-dependent phosphorylation of L-homoserine to L-homoserine phosphate.</text>
</comment>
<evidence type="ECO:0000256" key="10">
    <source>
        <dbReference type="ARBA" id="ARBA00022840"/>
    </source>
</evidence>
<evidence type="ECO:0000256" key="13">
    <source>
        <dbReference type="HAMAP-Rule" id="MF_00384"/>
    </source>
</evidence>
<keyword evidence="9 13" id="KW-0418">Kinase</keyword>
<keyword evidence="8 13" id="KW-0547">Nucleotide-binding</keyword>
<dbReference type="EMBL" id="JAGGLI010000028">
    <property type="protein sequence ID" value="MBP2028422.1"/>
    <property type="molecule type" value="Genomic_DNA"/>
</dbReference>
<evidence type="ECO:0000256" key="7">
    <source>
        <dbReference type="ARBA" id="ARBA00022697"/>
    </source>
</evidence>
<evidence type="ECO:0000256" key="11">
    <source>
        <dbReference type="ARBA" id="ARBA00049375"/>
    </source>
</evidence>
<dbReference type="SUPFAM" id="SSF54211">
    <property type="entry name" value="Ribosomal protein S5 domain 2-like"/>
    <property type="match status" value="1"/>
</dbReference>
<dbReference type="Gene3D" id="3.30.70.890">
    <property type="entry name" value="GHMP kinase, C-terminal domain"/>
    <property type="match status" value="1"/>
</dbReference>
<accession>A0ABS4KKV4</accession>
<dbReference type="HAMAP" id="MF_00384">
    <property type="entry name" value="Homoser_kinase"/>
    <property type="match status" value="1"/>
</dbReference>
<dbReference type="Pfam" id="PF08544">
    <property type="entry name" value="GHMP_kinases_C"/>
    <property type="match status" value="1"/>
</dbReference>
<sequence length="300" mass="33095">MIYRISVPATSANMGSGFDCMGIALNMYNTFEVHSSSYPMHFEWVNDGYNICEKENLVLRSIIDTLKDYNISPPNCKIVMKECEIPISRGLGSSGAAIIAGVCIAHILAKLPIDKNLILKKACEIEGHPDNVVPGVLGGMTISNKKGNDFIFSKVDFPDDLSFLAVIPPYTMDTKKSREVLPKSYERETCVSGIAKAALLINSFSKKDYSLLRDSLDDQIHQPYRLPLLKDWDKIFALMRSTGSLGEFVSGSGSTLMGIYSKSSSINLDLFNSSLSKLESGFLSKLLDIDNEGLKIEMIH</sequence>
<evidence type="ECO:0000259" key="14">
    <source>
        <dbReference type="Pfam" id="PF00288"/>
    </source>
</evidence>
<comment type="pathway">
    <text evidence="1 13">Amino-acid biosynthesis; L-threonine biosynthesis; L-threonine from L-aspartate: step 4/5.</text>
</comment>
<keyword evidence="6 13" id="KW-0808">Transferase</keyword>
<gene>
    <name evidence="13" type="primary">thrB</name>
    <name evidence="16" type="ORF">J2Z35_002223</name>
</gene>
<dbReference type="PANTHER" id="PTHR20861">
    <property type="entry name" value="HOMOSERINE/4-DIPHOSPHOCYTIDYL-2-C-METHYL-D-ERYTHRITOL KINASE"/>
    <property type="match status" value="1"/>
</dbReference>
<dbReference type="InterPro" id="IPR036554">
    <property type="entry name" value="GHMP_kinase_C_sf"/>
</dbReference>
<comment type="caution">
    <text evidence="16">The sequence shown here is derived from an EMBL/GenBank/DDBJ whole genome shotgun (WGS) entry which is preliminary data.</text>
</comment>
<dbReference type="InterPro" id="IPR014721">
    <property type="entry name" value="Ribsml_uS5_D2-typ_fold_subgr"/>
</dbReference>
<feature type="binding site" evidence="13">
    <location>
        <begin position="86"/>
        <end position="96"/>
    </location>
    <ligand>
        <name>ATP</name>
        <dbReference type="ChEBI" id="CHEBI:30616"/>
    </ligand>
</feature>
<name>A0ABS4KKV4_9FIRM</name>
<evidence type="ECO:0000313" key="16">
    <source>
        <dbReference type="EMBL" id="MBP2028422.1"/>
    </source>
</evidence>
<evidence type="ECO:0000256" key="5">
    <source>
        <dbReference type="ARBA" id="ARBA00022605"/>
    </source>
</evidence>
<proteinExistence type="inferred from homology"/>
<feature type="domain" description="GHMP kinase N-terminal" evidence="14">
    <location>
        <begin position="56"/>
        <end position="139"/>
    </location>
</feature>
<comment type="catalytic activity">
    <reaction evidence="11 13">
        <text>L-homoserine + ATP = O-phospho-L-homoserine + ADP + H(+)</text>
        <dbReference type="Rhea" id="RHEA:13985"/>
        <dbReference type="ChEBI" id="CHEBI:15378"/>
        <dbReference type="ChEBI" id="CHEBI:30616"/>
        <dbReference type="ChEBI" id="CHEBI:57476"/>
        <dbReference type="ChEBI" id="CHEBI:57590"/>
        <dbReference type="ChEBI" id="CHEBI:456216"/>
        <dbReference type="EC" id="2.7.1.39"/>
    </reaction>
</comment>
<dbReference type="GO" id="GO:0004413">
    <property type="term" value="F:homoserine kinase activity"/>
    <property type="evidence" value="ECO:0007669"/>
    <property type="project" value="UniProtKB-EC"/>
</dbReference>
<evidence type="ECO:0000259" key="15">
    <source>
        <dbReference type="Pfam" id="PF08544"/>
    </source>
</evidence>
<dbReference type="RefSeq" id="WP_209661473.1">
    <property type="nucleotide sequence ID" value="NZ_JAGGLI010000028.1"/>
</dbReference>
<evidence type="ECO:0000256" key="6">
    <source>
        <dbReference type="ARBA" id="ARBA00022679"/>
    </source>
</evidence>
<protein>
    <recommendedName>
        <fullName evidence="4 13">Homoserine kinase</fullName>
        <shortName evidence="13">HK</shortName>
        <shortName evidence="13">HSK</shortName>
        <ecNumber evidence="3 13">2.7.1.39</ecNumber>
    </recommendedName>
</protein>
<dbReference type="PANTHER" id="PTHR20861:SF1">
    <property type="entry name" value="HOMOSERINE KINASE"/>
    <property type="match status" value="1"/>
</dbReference>
<dbReference type="Pfam" id="PF00288">
    <property type="entry name" value="GHMP_kinases_N"/>
    <property type="match status" value="1"/>
</dbReference>
<comment type="similarity">
    <text evidence="2 13">Belongs to the GHMP kinase family. Homoserine kinase subfamily.</text>
</comment>
<keyword evidence="13" id="KW-0963">Cytoplasm</keyword>
<reference evidence="16 17" key="1">
    <citation type="submission" date="2021-03" db="EMBL/GenBank/DDBJ databases">
        <title>Genomic Encyclopedia of Type Strains, Phase IV (KMG-IV): sequencing the most valuable type-strain genomes for metagenomic binning, comparative biology and taxonomic classification.</title>
        <authorList>
            <person name="Goeker M."/>
        </authorList>
    </citation>
    <scope>NUCLEOTIDE SEQUENCE [LARGE SCALE GENOMIC DNA]</scope>
    <source>
        <strain evidence="16 17">DSM 27512</strain>
    </source>
</reference>
<dbReference type="InterPro" id="IPR013750">
    <property type="entry name" value="GHMP_kinase_C_dom"/>
</dbReference>
<comment type="subcellular location">
    <subcellularLocation>
        <location evidence="13">Cytoplasm</location>
    </subcellularLocation>
</comment>
<dbReference type="SUPFAM" id="SSF55060">
    <property type="entry name" value="GHMP Kinase, C-terminal domain"/>
    <property type="match status" value="1"/>
</dbReference>
<keyword evidence="5 13" id="KW-0028">Amino-acid biosynthesis</keyword>
<keyword evidence="7 13" id="KW-0791">Threonine biosynthesis</keyword>
<feature type="domain" description="GHMP kinase C-terminal" evidence="15">
    <location>
        <begin position="204"/>
        <end position="263"/>
    </location>
</feature>
<keyword evidence="10 13" id="KW-0067">ATP-binding</keyword>
<evidence type="ECO:0000256" key="1">
    <source>
        <dbReference type="ARBA" id="ARBA00005015"/>
    </source>
</evidence>
<dbReference type="PIRSF" id="PIRSF000676">
    <property type="entry name" value="Homoser_kin"/>
    <property type="match status" value="1"/>
</dbReference>
<dbReference type="Proteomes" id="UP001314903">
    <property type="component" value="Unassembled WGS sequence"/>
</dbReference>
<dbReference type="NCBIfam" id="TIGR00191">
    <property type="entry name" value="thrB"/>
    <property type="match status" value="1"/>
</dbReference>
<dbReference type="PROSITE" id="PS00627">
    <property type="entry name" value="GHMP_KINASES_ATP"/>
    <property type="match status" value="1"/>
</dbReference>
<evidence type="ECO:0000256" key="2">
    <source>
        <dbReference type="ARBA" id="ARBA00007370"/>
    </source>
</evidence>
<dbReference type="EC" id="2.7.1.39" evidence="3 13"/>
<dbReference type="InterPro" id="IPR020568">
    <property type="entry name" value="Ribosomal_Su5_D2-typ_SF"/>
</dbReference>
<evidence type="ECO:0000256" key="12">
    <source>
        <dbReference type="ARBA" id="ARBA00049954"/>
    </source>
</evidence>
<keyword evidence="17" id="KW-1185">Reference proteome</keyword>
<dbReference type="InterPro" id="IPR006204">
    <property type="entry name" value="GHMP_kinase_N_dom"/>
</dbReference>
<dbReference type="PRINTS" id="PR00958">
    <property type="entry name" value="HOMSERKINASE"/>
</dbReference>
<evidence type="ECO:0000256" key="9">
    <source>
        <dbReference type="ARBA" id="ARBA00022777"/>
    </source>
</evidence>
<evidence type="ECO:0000256" key="3">
    <source>
        <dbReference type="ARBA" id="ARBA00012078"/>
    </source>
</evidence>
<evidence type="ECO:0000256" key="8">
    <source>
        <dbReference type="ARBA" id="ARBA00022741"/>
    </source>
</evidence>
<evidence type="ECO:0000313" key="17">
    <source>
        <dbReference type="Proteomes" id="UP001314903"/>
    </source>
</evidence>
<dbReference type="Gene3D" id="3.30.230.10">
    <property type="match status" value="1"/>
</dbReference>
<dbReference type="InterPro" id="IPR000870">
    <property type="entry name" value="Homoserine_kinase"/>
</dbReference>
<evidence type="ECO:0000256" key="4">
    <source>
        <dbReference type="ARBA" id="ARBA00017858"/>
    </source>
</evidence>
<dbReference type="InterPro" id="IPR006203">
    <property type="entry name" value="GHMP_knse_ATP-bd_CS"/>
</dbReference>
<organism evidence="16 17">
    <name type="scientific">Acetoanaerobium pronyense</name>
    <dbReference type="NCBI Taxonomy" id="1482736"/>
    <lineage>
        <taxon>Bacteria</taxon>
        <taxon>Bacillati</taxon>
        <taxon>Bacillota</taxon>
        <taxon>Clostridia</taxon>
        <taxon>Peptostreptococcales</taxon>
        <taxon>Filifactoraceae</taxon>
        <taxon>Acetoanaerobium</taxon>
    </lineage>
</organism>